<evidence type="ECO:0000313" key="4">
    <source>
        <dbReference type="WBParaSite" id="Pan_g18968.t1"/>
    </source>
</evidence>
<proteinExistence type="predicted"/>
<keyword evidence="1" id="KW-0812">Transmembrane</keyword>
<evidence type="ECO:0000256" key="2">
    <source>
        <dbReference type="SAM" id="SignalP"/>
    </source>
</evidence>
<feature type="transmembrane region" description="Helical" evidence="1">
    <location>
        <begin position="159"/>
        <end position="181"/>
    </location>
</feature>
<evidence type="ECO:0000256" key="1">
    <source>
        <dbReference type="SAM" id="Phobius"/>
    </source>
</evidence>
<keyword evidence="3" id="KW-1185">Reference proteome</keyword>
<dbReference type="Proteomes" id="UP000492821">
    <property type="component" value="Unassembled WGS sequence"/>
</dbReference>
<sequence>MYFPFVLLILCLVVGIVQGEVKLTKGRNETVSFKGEELTIDVDNTLGANAELTLCFGSSPDESRQPCPLGYARFSQGIGANDKIRFIVNRRSQIFKGSAVLSPLGTIKFNDDGTLNIMVVQFPDAKTIVTLPNAEIFVPEKQENAIVKKKRSNVGTVRVLAIIVVLTVVGVIVGVLVWCCVIRTSKPKQTPECNPQDNSLPCRQFCHQKSTFQKPSSKKPIKHVSKTTTTTVQTAVSPKQVAHSRFAQNRTVSKPNLFAVGAKMPLDDTN</sequence>
<protein>
    <submittedName>
        <fullName evidence="4">Uncharacterized protein</fullName>
    </submittedName>
</protein>
<feature type="signal peptide" evidence="2">
    <location>
        <begin position="1"/>
        <end position="19"/>
    </location>
</feature>
<dbReference type="WBParaSite" id="Pan_g18968.t1">
    <property type="protein sequence ID" value="Pan_g18968.t1"/>
    <property type="gene ID" value="Pan_g18968"/>
</dbReference>
<organism evidence="3 4">
    <name type="scientific">Panagrellus redivivus</name>
    <name type="common">Microworm</name>
    <dbReference type="NCBI Taxonomy" id="6233"/>
    <lineage>
        <taxon>Eukaryota</taxon>
        <taxon>Metazoa</taxon>
        <taxon>Ecdysozoa</taxon>
        <taxon>Nematoda</taxon>
        <taxon>Chromadorea</taxon>
        <taxon>Rhabditida</taxon>
        <taxon>Tylenchina</taxon>
        <taxon>Panagrolaimomorpha</taxon>
        <taxon>Panagrolaimoidea</taxon>
        <taxon>Panagrolaimidae</taxon>
        <taxon>Panagrellus</taxon>
    </lineage>
</organism>
<reference evidence="4" key="2">
    <citation type="submission" date="2020-10" db="UniProtKB">
        <authorList>
            <consortium name="WormBaseParasite"/>
        </authorList>
    </citation>
    <scope>IDENTIFICATION</scope>
</reference>
<keyword evidence="1" id="KW-1133">Transmembrane helix</keyword>
<keyword evidence="2" id="KW-0732">Signal</keyword>
<evidence type="ECO:0000313" key="3">
    <source>
        <dbReference type="Proteomes" id="UP000492821"/>
    </source>
</evidence>
<keyword evidence="1" id="KW-0472">Membrane</keyword>
<name>A0A7E4VBI5_PANRE</name>
<feature type="chain" id="PRO_5028911095" evidence="2">
    <location>
        <begin position="20"/>
        <end position="270"/>
    </location>
</feature>
<dbReference type="AlphaFoldDB" id="A0A7E4VBI5"/>
<reference evidence="3" key="1">
    <citation type="journal article" date="2013" name="Genetics">
        <title>The draft genome and transcriptome of Panagrellus redivivus are shaped by the harsh demands of a free-living lifestyle.</title>
        <authorList>
            <person name="Srinivasan J."/>
            <person name="Dillman A.R."/>
            <person name="Macchietto M.G."/>
            <person name="Heikkinen L."/>
            <person name="Lakso M."/>
            <person name="Fracchia K.M."/>
            <person name="Antoshechkin I."/>
            <person name="Mortazavi A."/>
            <person name="Wong G."/>
            <person name="Sternberg P.W."/>
        </authorList>
    </citation>
    <scope>NUCLEOTIDE SEQUENCE [LARGE SCALE GENOMIC DNA]</scope>
    <source>
        <strain evidence="3">MT8872</strain>
    </source>
</reference>
<accession>A0A7E4VBI5</accession>